<evidence type="ECO:0000259" key="1">
    <source>
        <dbReference type="PROSITE" id="PS50991"/>
    </source>
</evidence>
<dbReference type="InterPro" id="IPR013785">
    <property type="entry name" value="Aldolase_TIM"/>
</dbReference>
<feature type="non-terminal residue" evidence="2">
    <location>
        <position position="115"/>
    </location>
</feature>
<dbReference type="InterPro" id="IPR000891">
    <property type="entry name" value="PYR_CT"/>
</dbReference>
<organism evidence="2">
    <name type="scientific">marine sediment metagenome</name>
    <dbReference type="NCBI Taxonomy" id="412755"/>
    <lineage>
        <taxon>unclassified sequences</taxon>
        <taxon>metagenomes</taxon>
        <taxon>ecological metagenomes</taxon>
    </lineage>
</organism>
<comment type="caution">
    <text evidence="2">The sequence shown here is derived from an EMBL/GenBank/DDBJ whole genome shotgun (WGS) entry which is preliminary data.</text>
</comment>
<name>X1HSB4_9ZZZZ</name>
<accession>X1HSB4</accession>
<dbReference type="Gene3D" id="3.20.20.70">
    <property type="entry name" value="Aldolase class I"/>
    <property type="match status" value="1"/>
</dbReference>
<proteinExistence type="predicted"/>
<dbReference type="Pfam" id="PF00682">
    <property type="entry name" value="HMGL-like"/>
    <property type="match status" value="1"/>
</dbReference>
<dbReference type="EMBL" id="BARU01032550">
    <property type="protein sequence ID" value="GAH72372.1"/>
    <property type="molecule type" value="Genomic_DNA"/>
</dbReference>
<protein>
    <recommendedName>
        <fullName evidence="1">Pyruvate carboxyltransferase domain-containing protein</fullName>
    </recommendedName>
</protein>
<dbReference type="PANTHER" id="PTHR10277:SF9">
    <property type="entry name" value="2-ISOPROPYLMALATE SYNTHASE 1, CHLOROPLASTIC-RELATED"/>
    <property type="match status" value="1"/>
</dbReference>
<dbReference type="SUPFAM" id="SSF51569">
    <property type="entry name" value="Aldolase"/>
    <property type="match status" value="1"/>
</dbReference>
<dbReference type="GO" id="GO:0009098">
    <property type="term" value="P:L-leucine biosynthetic process"/>
    <property type="evidence" value="ECO:0007669"/>
    <property type="project" value="TreeGrafter"/>
</dbReference>
<feature type="domain" description="Pyruvate carboxyltransferase" evidence="1">
    <location>
        <begin position="1"/>
        <end position="112"/>
    </location>
</feature>
<dbReference type="GO" id="GO:0003852">
    <property type="term" value="F:2-isopropylmalate synthase activity"/>
    <property type="evidence" value="ECO:0007669"/>
    <property type="project" value="TreeGrafter"/>
</dbReference>
<dbReference type="AlphaFoldDB" id="X1HSB4"/>
<sequence length="115" mass="12915">MLPARAGKAARPRRDVANQGRRRVEALYSEEIRFLVETYQKYIKTKEVGVHCHNNQQLAFANTIEGIIRDANYVDGTLFGLGRSAGNCPLELLLGFLKNPKFNITPILDVISKTI</sequence>
<reference evidence="2" key="1">
    <citation type="journal article" date="2014" name="Front. Microbiol.">
        <title>High frequency of phylogenetically diverse reductive dehalogenase-homologous genes in deep subseafloor sedimentary metagenomes.</title>
        <authorList>
            <person name="Kawai M."/>
            <person name="Futagami T."/>
            <person name="Toyoda A."/>
            <person name="Takaki Y."/>
            <person name="Nishi S."/>
            <person name="Hori S."/>
            <person name="Arai W."/>
            <person name="Tsubouchi T."/>
            <person name="Morono Y."/>
            <person name="Uchiyama I."/>
            <person name="Ito T."/>
            <person name="Fujiyama A."/>
            <person name="Inagaki F."/>
            <person name="Takami H."/>
        </authorList>
    </citation>
    <scope>NUCLEOTIDE SEQUENCE</scope>
    <source>
        <strain evidence="2">Expedition CK06-06</strain>
    </source>
</reference>
<dbReference type="InterPro" id="IPR050073">
    <property type="entry name" value="2-IPM_HCS-like"/>
</dbReference>
<dbReference type="PROSITE" id="PS50991">
    <property type="entry name" value="PYR_CT"/>
    <property type="match status" value="1"/>
</dbReference>
<dbReference type="PANTHER" id="PTHR10277">
    <property type="entry name" value="HOMOCITRATE SYNTHASE-RELATED"/>
    <property type="match status" value="1"/>
</dbReference>
<evidence type="ECO:0000313" key="2">
    <source>
        <dbReference type="EMBL" id="GAH72372.1"/>
    </source>
</evidence>
<gene>
    <name evidence="2" type="ORF">S03H2_51321</name>
</gene>